<dbReference type="InterPro" id="IPR036291">
    <property type="entry name" value="NAD(P)-bd_dom_sf"/>
</dbReference>
<organism evidence="3 4">
    <name type="scientific">Saccharothrix ecbatanensis</name>
    <dbReference type="NCBI Taxonomy" id="1105145"/>
    <lineage>
        <taxon>Bacteria</taxon>
        <taxon>Bacillati</taxon>
        <taxon>Actinomycetota</taxon>
        <taxon>Actinomycetes</taxon>
        <taxon>Pseudonocardiales</taxon>
        <taxon>Pseudonocardiaceae</taxon>
        <taxon>Saccharothrix</taxon>
    </lineage>
</organism>
<dbReference type="Gene3D" id="3.90.25.10">
    <property type="entry name" value="UDP-galactose 4-epimerase, domain 1"/>
    <property type="match status" value="1"/>
</dbReference>
<dbReference type="Proteomes" id="UP000552097">
    <property type="component" value="Unassembled WGS sequence"/>
</dbReference>
<sequence length="281" mass="29901">MTVLVTGATGTVGRHLVRLLDGPVRAVSRDPHADLGPHDAEHRVSVVDNDPMHLVGVTALFVHPRAVADPATLVARARAAGVGKVVALSASNVDDDPADQPSRHRGDRNKEAEDAVAGSGLPWVSVRAGSFAGNTATAWAHQIRAGDVVHGPYADFSEAPLHERDLAEVIAHALTTDTLDGRRVEVTGPRSHTHDELVAIIGGALGRPLRYQEIPPEQAIANFVRAGLPEPFAHALMARYARGAGLPATVTGEVDKILRRPARTYPDWVADHLDMFTGDHS</sequence>
<evidence type="ECO:0000259" key="2">
    <source>
        <dbReference type="Pfam" id="PF05368"/>
    </source>
</evidence>
<evidence type="ECO:0000256" key="1">
    <source>
        <dbReference type="SAM" id="MobiDB-lite"/>
    </source>
</evidence>
<dbReference type="EMBL" id="JACHMO010000001">
    <property type="protein sequence ID" value="MBB5802416.1"/>
    <property type="molecule type" value="Genomic_DNA"/>
</dbReference>
<keyword evidence="4" id="KW-1185">Reference proteome</keyword>
<dbReference type="PANTHER" id="PTHR43162">
    <property type="match status" value="1"/>
</dbReference>
<gene>
    <name evidence="3" type="ORF">F4560_002184</name>
</gene>
<feature type="domain" description="NmrA-like" evidence="2">
    <location>
        <begin position="2"/>
        <end position="238"/>
    </location>
</feature>
<dbReference type="AlphaFoldDB" id="A0A7W9HI74"/>
<comment type="caution">
    <text evidence="3">The sequence shown here is derived from an EMBL/GenBank/DDBJ whole genome shotgun (WGS) entry which is preliminary data.</text>
</comment>
<feature type="compositionally biased region" description="Basic and acidic residues" evidence="1">
    <location>
        <begin position="101"/>
        <end position="113"/>
    </location>
</feature>
<dbReference type="PANTHER" id="PTHR43162:SF1">
    <property type="entry name" value="PRESTALK A DIFFERENTIATION PROTEIN A"/>
    <property type="match status" value="1"/>
</dbReference>
<dbReference type="Gene3D" id="3.40.50.720">
    <property type="entry name" value="NAD(P)-binding Rossmann-like Domain"/>
    <property type="match status" value="1"/>
</dbReference>
<accession>A0A7W9HI74</accession>
<dbReference type="Pfam" id="PF05368">
    <property type="entry name" value="NmrA"/>
    <property type="match status" value="1"/>
</dbReference>
<dbReference type="SUPFAM" id="SSF51735">
    <property type="entry name" value="NAD(P)-binding Rossmann-fold domains"/>
    <property type="match status" value="1"/>
</dbReference>
<dbReference type="InterPro" id="IPR051604">
    <property type="entry name" value="Ergot_Alk_Oxidoreductase"/>
</dbReference>
<evidence type="ECO:0000313" key="4">
    <source>
        <dbReference type="Proteomes" id="UP000552097"/>
    </source>
</evidence>
<proteinExistence type="predicted"/>
<protein>
    <submittedName>
        <fullName evidence="3">Uncharacterized protein YbjT (DUF2867 family)</fullName>
    </submittedName>
</protein>
<dbReference type="RefSeq" id="WP_184919105.1">
    <property type="nucleotide sequence ID" value="NZ_JACHMO010000001.1"/>
</dbReference>
<feature type="region of interest" description="Disordered" evidence="1">
    <location>
        <begin position="91"/>
        <end position="117"/>
    </location>
</feature>
<evidence type="ECO:0000313" key="3">
    <source>
        <dbReference type="EMBL" id="MBB5802416.1"/>
    </source>
</evidence>
<dbReference type="InterPro" id="IPR008030">
    <property type="entry name" value="NmrA-like"/>
</dbReference>
<name>A0A7W9HI74_9PSEU</name>
<reference evidence="3 4" key="1">
    <citation type="submission" date="2020-08" db="EMBL/GenBank/DDBJ databases">
        <title>Sequencing the genomes of 1000 actinobacteria strains.</title>
        <authorList>
            <person name="Klenk H.-P."/>
        </authorList>
    </citation>
    <scope>NUCLEOTIDE SEQUENCE [LARGE SCALE GENOMIC DNA]</scope>
    <source>
        <strain evidence="3 4">DSM 45486</strain>
    </source>
</reference>